<dbReference type="EMBL" id="LAZR01000277">
    <property type="protein sequence ID" value="KKN77535.1"/>
    <property type="molecule type" value="Genomic_DNA"/>
</dbReference>
<comment type="caution">
    <text evidence="1">The sequence shown here is derived from an EMBL/GenBank/DDBJ whole genome shotgun (WGS) entry which is preliminary data.</text>
</comment>
<reference evidence="1" key="1">
    <citation type="journal article" date="2015" name="Nature">
        <title>Complex archaea that bridge the gap between prokaryotes and eukaryotes.</title>
        <authorList>
            <person name="Spang A."/>
            <person name="Saw J.H."/>
            <person name="Jorgensen S.L."/>
            <person name="Zaremba-Niedzwiedzka K."/>
            <person name="Martijn J."/>
            <person name="Lind A.E."/>
            <person name="van Eijk R."/>
            <person name="Schleper C."/>
            <person name="Guy L."/>
            <person name="Ettema T.J."/>
        </authorList>
    </citation>
    <scope>NUCLEOTIDE SEQUENCE</scope>
</reference>
<accession>A0A0F9T8H1</accession>
<proteinExistence type="predicted"/>
<gene>
    <name evidence="1" type="ORF">LCGC14_0359500</name>
</gene>
<organism evidence="1">
    <name type="scientific">marine sediment metagenome</name>
    <dbReference type="NCBI Taxonomy" id="412755"/>
    <lineage>
        <taxon>unclassified sequences</taxon>
        <taxon>metagenomes</taxon>
        <taxon>ecological metagenomes</taxon>
    </lineage>
</organism>
<dbReference type="AlphaFoldDB" id="A0A0F9T8H1"/>
<name>A0A0F9T8H1_9ZZZZ</name>
<evidence type="ECO:0000313" key="1">
    <source>
        <dbReference type="EMBL" id="KKN77535.1"/>
    </source>
</evidence>
<sequence length="206" mass="23694">MNILLNLKDRSEVAFPPGRIDEDGTCSFSTPRCRANCNLKRNFFQERAYTYFKENFPEKIVRKIIEDTKARHVEWFITGDCPDDMTVKINAVMRSLAGDGFTQNGFTRNELLWYKSHKIINFRMALTVEDILKAQRMSIFGLTAYPNYNSWTCDIFYRGDMVMNCGGGIGTCGAGFVTEGEEVYPEDCIECLDHVRGCFYEFKKVA</sequence>
<protein>
    <submittedName>
        <fullName evidence="1">Uncharacterized protein</fullName>
    </submittedName>
</protein>